<sequence length="312" mass="34348">MSTVNDLSFTHLVTLIAVFENGEFTAAADELGIAQSTVSKRIATLESAFGLRLFIRRAKSQLLPTPAGKRLYSCAAEVLRQWSDTVYHMNPHNFRKTPFSLLLSHTASSTLLPKVIRGLNGLLDTMQFSAHTMNSDQIIDGIIKKQAHMGIIEKPVDTDMVRLDVLGEDKLVLAFNTSAETAASAASASQASVSHHHGNSSTSRNVFPDISSDTLWLLRESGSGVRYFTDMFFRTFDISPTHMVELDSNEKIRSVLASGVGCTVLSENCVPPNVRTFDPGEAFIRHFYAVTPNTGLNPDQHIIAEHIMELLR</sequence>
<dbReference type="GO" id="GO:0000976">
    <property type="term" value="F:transcription cis-regulatory region binding"/>
    <property type="evidence" value="ECO:0007669"/>
    <property type="project" value="TreeGrafter"/>
</dbReference>
<dbReference type="AlphaFoldDB" id="A0A971D095"/>
<dbReference type="PANTHER" id="PTHR30126:SF40">
    <property type="entry name" value="HTH-TYPE TRANSCRIPTIONAL REGULATOR GLTR"/>
    <property type="match status" value="1"/>
</dbReference>
<evidence type="ECO:0000256" key="2">
    <source>
        <dbReference type="ARBA" id="ARBA00023015"/>
    </source>
</evidence>
<dbReference type="Gene3D" id="1.10.10.10">
    <property type="entry name" value="Winged helix-like DNA-binding domain superfamily/Winged helix DNA-binding domain"/>
    <property type="match status" value="1"/>
</dbReference>
<dbReference type="GO" id="GO:0003700">
    <property type="term" value="F:DNA-binding transcription factor activity"/>
    <property type="evidence" value="ECO:0007669"/>
    <property type="project" value="InterPro"/>
</dbReference>
<dbReference type="InterPro" id="IPR005119">
    <property type="entry name" value="LysR_subst-bd"/>
</dbReference>
<dbReference type="Proteomes" id="UP000767327">
    <property type="component" value="Unassembled WGS sequence"/>
</dbReference>
<feature type="domain" description="HTH lysR-type" evidence="5">
    <location>
        <begin position="7"/>
        <end position="65"/>
    </location>
</feature>
<dbReference type="PRINTS" id="PR00039">
    <property type="entry name" value="HTHLYSR"/>
</dbReference>
<dbReference type="InterPro" id="IPR036388">
    <property type="entry name" value="WH-like_DNA-bd_sf"/>
</dbReference>
<dbReference type="InterPro" id="IPR000847">
    <property type="entry name" value="LysR_HTH_N"/>
</dbReference>
<organism evidence="6 7">
    <name type="scientific">Bifidobacterium crudilactis</name>
    <dbReference type="NCBI Taxonomy" id="327277"/>
    <lineage>
        <taxon>Bacteria</taxon>
        <taxon>Bacillati</taxon>
        <taxon>Actinomycetota</taxon>
        <taxon>Actinomycetes</taxon>
        <taxon>Bifidobacteriales</taxon>
        <taxon>Bifidobacteriaceae</taxon>
        <taxon>Bifidobacterium</taxon>
    </lineage>
</organism>
<gene>
    <name evidence="6" type="ORF">GXW98_09055</name>
</gene>
<evidence type="ECO:0000256" key="1">
    <source>
        <dbReference type="ARBA" id="ARBA00009437"/>
    </source>
</evidence>
<dbReference type="Pfam" id="PF00126">
    <property type="entry name" value="HTH_1"/>
    <property type="match status" value="1"/>
</dbReference>
<reference evidence="6" key="2">
    <citation type="submission" date="2020-01" db="EMBL/GenBank/DDBJ databases">
        <authorList>
            <person name="Campanaro S."/>
        </authorList>
    </citation>
    <scope>NUCLEOTIDE SEQUENCE</scope>
    <source>
        <strain evidence="6">AS01afH2WH_6</strain>
    </source>
</reference>
<evidence type="ECO:0000256" key="3">
    <source>
        <dbReference type="ARBA" id="ARBA00023125"/>
    </source>
</evidence>
<dbReference type="SUPFAM" id="SSF46785">
    <property type="entry name" value="Winged helix' DNA-binding domain"/>
    <property type="match status" value="1"/>
</dbReference>
<comment type="similarity">
    <text evidence="1">Belongs to the LysR transcriptional regulatory family.</text>
</comment>
<comment type="caution">
    <text evidence="6">The sequence shown here is derived from an EMBL/GenBank/DDBJ whole genome shotgun (WGS) entry which is preliminary data.</text>
</comment>
<evidence type="ECO:0000256" key="4">
    <source>
        <dbReference type="ARBA" id="ARBA00023163"/>
    </source>
</evidence>
<dbReference type="PANTHER" id="PTHR30126">
    <property type="entry name" value="HTH-TYPE TRANSCRIPTIONAL REGULATOR"/>
    <property type="match status" value="1"/>
</dbReference>
<protein>
    <submittedName>
        <fullName evidence="6">LysR family transcriptional regulator</fullName>
    </submittedName>
</protein>
<name>A0A971D095_9BIFI</name>
<keyword evidence="2" id="KW-0805">Transcription regulation</keyword>
<dbReference type="Gene3D" id="3.40.190.290">
    <property type="match status" value="1"/>
</dbReference>
<accession>A0A971D095</accession>
<dbReference type="InterPro" id="IPR036390">
    <property type="entry name" value="WH_DNA-bd_sf"/>
</dbReference>
<dbReference type="EMBL" id="JAAXZR010000027">
    <property type="protein sequence ID" value="NLT80410.1"/>
    <property type="molecule type" value="Genomic_DNA"/>
</dbReference>
<dbReference type="PROSITE" id="PS50931">
    <property type="entry name" value="HTH_LYSR"/>
    <property type="match status" value="1"/>
</dbReference>
<evidence type="ECO:0000313" key="7">
    <source>
        <dbReference type="Proteomes" id="UP000767327"/>
    </source>
</evidence>
<keyword evidence="3" id="KW-0238">DNA-binding</keyword>
<evidence type="ECO:0000313" key="6">
    <source>
        <dbReference type="EMBL" id="NLT80410.1"/>
    </source>
</evidence>
<dbReference type="RefSeq" id="WP_273174590.1">
    <property type="nucleotide sequence ID" value="NZ_JAAXZR010000027.1"/>
</dbReference>
<proteinExistence type="inferred from homology"/>
<keyword evidence="4" id="KW-0804">Transcription</keyword>
<evidence type="ECO:0000259" key="5">
    <source>
        <dbReference type="PROSITE" id="PS50931"/>
    </source>
</evidence>
<reference evidence="6" key="1">
    <citation type="journal article" date="2020" name="Biotechnol. Biofuels">
        <title>New insights from the biogas microbiome by comprehensive genome-resolved metagenomics of nearly 1600 species originating from multiple anaerobic digesters.</title>
        <authorList>
            <person name="Campanaro S."/>
            <person name="Treu L."/>
            <person name="Rodriguez-R L.M."/>
            <person name="Kovalovszki A."/>
            <person name="Ziels R.M."/>
            <person name="Maus I."/>
            <person name="Zhu X."/>
            <person name="Kougias P.G."/>
            <person name="Basile A."/>
            <person name="Luo G."/>
            <person name="Schluter A."/>
            <person name="Konstantinidis K.T."/>
            <person name="Angelidaki I."/>
        </authorList>
    </citation>
    <scope>NUCLEOTIDE SEQUENCE</scope>
    <source>
        <strain evidence="6">AS01afH2WH_6</strain>
    </source>
</reference>
<dbReference type="Pfam" id="PF03466">
    <property type="entry name" value="LysR_substrate"/>
    <property type="match status" value="1"/>
</dbReference>
<dbReference type="SUPFAM" id="SSF53850">
    <property type="entry name" value="Periplasmic binding protein-like II"/>
    <property type="match status" value="1"/>
</dbReference>